<feature type="domain" description="DUF8212" evidence="2">
    <location>
        <begin position="230"/>
        <end position="254"/>
    </location>
</feature>
<dbReference type="OrthoDB" id="20872at2759"/>
<accession>A0A9P4GI11</accession>
<name>A0A9P4GI11_9PLEO</name>
<dbReference type="PANTHER" id="PTHR10622:SF10">
    <property type="entry name" value="HET DOMAIN-CONTAINING PROTEIN"/>
    <property type="match status" value="1"/>
</dbReference>
<dbReference type="GeneID" id="63846085"/>
<dbReference type="PANTHER" id="PTHR10622">
    <property type="entry name" value="HET DOMAIN-CONTAINING PROTEIN"/>
    <property type="match status" value="1"/>
</dbReference>
<evidence type="ECO:0000259" key="2">
    <source>
        <dbReference type="Pfam" id="PF26640"/>
    </source>
</evidence>
<dbReference type="InterPro" id="IPR058525">
    <property type="entry name" value="DUF8212"/>
</dbReference>
<keyword evidence="4" id="KW-1185">Reference proteome</keyword>
<protein>
    <submittedName>
        <fullName evidence="3">HET-domain-containing protein</fullName>
    </submittedName>
</protein>
<dbReference type="Pfam" id="PF26640">
    <property type="entry name" value="DUF8212"/>
    <property type="match status" value="1"/>
</dbReference>
<comment type="caution">
    <text evidence="3">The sequence shown here is derived from an EMBL/GenBank/DDBJ whole genome shotgun (WGS) entry which is preliminary data.</text>
</comment>
<evidence type="ECO:0000259" key="1">
    <source>
        <dbReference type="Pfam" id="PF06985"/>
    </source>
</evidence>
<dbReference type="RefSeq" id="XP_040789101.1">
    <property type="nucleotide sequence ID" value="XM_040928833.1"/>
</dbReference>
<dbReference type="InterPro" id="IPR010730">
    <property type="entry name" value="HET"/>
</dbReference>
<dbReference type="Pfam" id="PF06985">
    <property type="entry name" value="HET"/>
    <property type="match status" value="1"/>
</dbReference>
<proteinExistence type="predicted"/>
<evidence type="ECO:0000313" key="3">
    <source>
        <dbReference type="EMBL" id="KAF1846538.1"/>
    </source>
</evidence>
<evidence type="ECO:0000313" key="4">
    <source>
        <dbReference type="Proteomes" id="UP000800039"/>
    </source>
</evidence>
<dbReference type="Proteomes" id="UP000800039">
    <property type="component" value="Unassembled WGS sequence"/>
</dbReference>
<dbReference type="EMBL" id="ML976616">
    <property type="protein sequence ID" value="KAF1846538.1"/>
    <property type="molecule type" value="Genomic_DNA"/>
</dbReference>
<sequence length="444" mass="50881">MRLLQCTANQDQDIIQVSLTEYASSQIPPYAILSHRWRDEEVEYQHMTSDVDYKNMRGYPKIEQCARAALEYGIHHIWVDTCCINKSSSAELSEAINSMYLWYNDSLICFAFLDDVSYERGKLDFTQVRTSSWFTRGWTLQELIAPKTMVFYSKEWSKLGSRIDLANTISVASGIDIKILQNTRHLDSASVSEKMSWAATRETTRIEDVAYSLMGLFSVSMPTLYGEGSRAFRRLQLEIMQSTNDHTLFAWEDTTCNGDMLASSPRQFKDCHVFQPISYPEFISRFGIHEPKPDFSMTNAGLHIQLPMLTNPTEKSPDSFIAFLACVRVDPVNRIFARIFLERTDDQKFSGFHRVVKYGHTIEAHFNPTSSNVATQTIWISPKRVRVAARREEEYIPSRVITMDAKPSKRDSWQMVEGFVGNLRRRSTMRLGIGSARRRAGGAS</sequence>
<dbReference type="AlphaFoldDB" id="A0A9P4GI11"/>
<reference evidence="3" key="1">
    <citation type="submission" date="2020-01" db="EMBL/GenBank/DDBJ databases">
        <authorList>
            <consortium name="DOE Joint Genome Institute"/>
            <person name="Haridas S."/>
            <person name="Albert R."/>
            <person name="Binder M."/>
            <person name="Bloem J."/>
            <person name="Labutti K."/>
            <person name="Salamov A."/>
            <person name="Andreopoulos B."/>
            <person name="Baker S.E."/>
            <person name="Barry K."/>
            <person name="Bills G."/>
            <person name="Bluhm B.H."/>
            <person name="Cannon C."/>
            <person name="Castanera R."/>
            <person name="Culley D.E."/>
            <person name="Daum C."/>
            <person name="Ezra D."/>
            <person name="Gonzalez J.B."/>
            <person name="Henrissat B."/>
            <person name="Kuo A."/>
            <person name="Liang C."/>
            <person name="Lipzen A."/>
            <person name="Lutzoni F."/>
            <person name="Magnuson J."/>
            <person name="Mondo S."/>
            <person name="Nolan M."/>
            <person name="Ohm R."/>
            <person name="Pangilinan J."/>
            <person name="Park H.-J."/>
            <person name="Ramirez L."/>
            <person name="Alfaro M."/>
            <person name="Sun H."/>
            <person name="Tritt A."/>
            <person name="Yoshinaga Y."/>
            <person name="Zwiers L.-H."/>
            <person name="Turgeon B.G."/>
            <person name="Goodwin S.B."/>
            <person name="Spatafora J.W."/>
            <person name="Crous P.W."/>
            <person name="Grigoriev I.V."/>
        </authorList>
    </citation>
    <scope>NUCLEOTIDE SEQUENCE</scope>
    <source>
        <strain evidence="3">CBS 394.84</strain>
    </source>
</reference>
<gene>
    <name evidence="3" type="ORF">K460DRAFT_285638</name>
</gene>
<organism evidence="3 4">
    <name type="scientific">Cucurbitaria berberidis CBS 394.84</name>
    <dbReference type="NCBI Taxonomy" id="1168544"/>
    <lineage>
        <taxon>Eukaryota</taxon>
        <taxon>Fungi</taxon>
        <taxon>Dikarya</taxon>
        <taxon>Ascomycota</taxon>
        <taxon>Pezizomycotina</taxon>
        <taxon>Dothideomycetes</taxon>
        <taxon>Pleosporomycetidae</taxon>
        <taxon>Pleosporales</taxon>
        <taxon>Pleosporineae</taxon>
        <taxon>Cucurbitariaceae</taxon>
        <taxon>Cucurbitaria</taxon>
    </lineage>
</organism>
<feature type="domain" description="Heterokaryon incompatibility" evidence="1">
    <location>
        <begin position="30"/>
        <end position="126"/>
    </location>
</feature>